<dbReference type="InterPro" id="IPR011010">
    <property type="entry name" value="DNA_brk_join_enz"/>
</dbReference>
<dbReference type="PROSITE" id="PS51898">
    <property type="entry name" value="TYR_RECOMBINASE"/>
    <property type="match status" value="1"/>
</dbReference>
<dbReference type="AlphaFoldDB" id="A0A382P0Z2"/>
<dbReference type="InterPro" id="IPR050090">
    <property type="entry name" value="Tyrosine_recombinase_XerCD"/>
</dbReference>
<name>A0A382P0Z2_9ZZZZ</name>
<dbReference type="InterPro" id="IPR002104">
    <property type="entry name" value="Integrase_catalytic"/>
</dbReference>
<proteinExistence type="predicted"/>
<dbReference type="PANTHER" id="PTHR30349">
    <property type="entry name" value="PHAGE INTEGRASE-RELATED"/>
    <property type="match status" value="1"/>
</dbReference>
<evidence type="ECO:0000256" key="2">
    <source>
        <dbReference type="ARBA" id="ARBA00023172"/>
    </source>
</evidence>
<dbReference type="Gene3D" id="1.10.443.10">
    <property type="entry name" value="Intergrase catalytic core"/>
    <property type="match status" value="1"/>
</dbReference>
<keyword evidence="1" id="KW-0238">DNA-binding</keyword>
<protein>
    <recommendedName>
        <fullName evidence="3">Tyr recombinase domain-containing protein</fullName>
    </recommendedName>
</protein>
<dbReference type="GO" id="GO:0003677">
    <property type="term" value="F:DNA binding"/>
    <property type="evidence" value="ECO:0007669"/>
    <property type="project" value="UniProtKB-KW"/>
</dbReference>
<dbReference type="InterPro" id="IPR013762">
    <property type="entry name" value="Integrase-like_cat_sf"/>
</dbReference>
<dbReference type="GO" id="GO:0015074">
    <property type="term" value="P:DNA integration"/>
    <property type="evidence" value="ECO:0007669"/>
    <property type="project" value="InterPro"/>
</dbReference>
<gene>
    <name evidence="4" type="ORF">METZ01_LOCUS319830</name>
</gene>
<evidence type="ECO:0000256" key="1">
    <source>
        <dbReference type="ARBA" id="ARBA00023125"/>
    </source>
</evidence>
<sequence>MANRRQGQSRCLTKKEIQDVIQFQKNSRHSIRNICLVNMSVLLGMRVGEIANLKMNQVVNDDWSIKDQVVLLKEHTKSKKNRVVYLVHKEVRKSLTDYINYRKESDGNVRSNPFLENMKKYFDKPLFISQKNGAFSPRSLQRLYKSMYRAVRLDEMVSSHSGRRTFITNLITQGIDMKTVSTLAGHSSIQTTVDTYAVANPNKMEMVCRNISIN</sequence>
<evidence type="ECO:0000259" key="3">
    <source>
        <dbReference type="PROSITE" id="PS51898"/>
    </source>
</evidence>
<keyword evidence="2" id="KW-0233">DNA recombination</keyword>
<reference evidence="4" key="1">
    <citation type="submission" date="2018-05" db="EMBL/GenBank/DDBJ databases">
        <authorList>
            <person name="Lanie J.A."/>
            <person name="Ng W.-L."/>
            <person name="Kazmierczak K.M."/>
            <person name="Andrzejewski T.M."/>
            <person name="Davidsen T.M."/>
            <person name="Wayne K.J."/>
            <person name="Tettelin H."/>
            <person name="Glass J.I."/>
            <person name="Rusch D."/>
            <person name="Podicherti R."/>
            <person name="Tsui H.-C.T."/>
            <person name="Winkler M.E."/>
        </authorList>
    </citation>
    <scope>NUCLEOTIDE SEQUENCE</scope>
</reference>
<dbReference type="GO" id="GO:0006310">
    <property type="term" value="P:DNA recombination"/>
    <property type="evidence" value="ECO:0007669"/>
    <property type="project" value="UniProtKB-KW"/>
</dbReference>
<dbReference type="CDD" id="cd00397">
    <property type="entry name" value="DNA_BRE_C"/>
    <property type="match status" value="1"/>
</dbReference>
<organism evidence="4">
    <name type="scientific">marine metagenome</name>
    <dbReference type="NCBI Taxonomy" id="408172"/>
    <lineage>
        <taxon>unclassified sequences</taxon>
        <taxon>metagenomes</taxon>
        <taxon>ecological metagenomes</taxon>
    </lineage>
</organism>
<evidence type="ECO:0000313" key="4">
    <source>
        <dbReference type="EMBL" id="SVC66976.1"/>
    </source>
</evidence>
<feature type="domain" description="Tyr recombinase" evidence="3">
    <location>
        <begin position="7"/>
        <end position="209"/>
    </location>
</feature>
<dbReference type="SUPFAM" id="SSF56349">
    <property type="entry name" value="DNA breaking-rejoining enzymes"/>
    <property type="match status" value="1"/>
</dbReference>
<accession>A0A382P0Z2</accession>
<dbReference type="Pfam" id="PF00589">
    <property type="entry name" value="Phage_integrase"/>
    <property type="match status" value="1"/>
</dbReference>
<dbReference type="EMBL" id="UINC01104084">
    <property type="protein sequence ID" value="SVC66976.1"/>
    <property type="molecule type" value="Genomic_DNA"/>
</dbReference>
<dbReference type="PANTHER" id="PTHR30349:SF41">
    <property type="entry name" value="INTEGRASE_RECOMBINASE PROTEIN MJ0367-RELATED"/>
    <property type="match status" value="1"/>
</dbReference>